<comment type="caution">
    <text evidence="2">The sequence shown here is derived from an EMBL/GenBank/DDBJ whole genome shotgun (WGS) entry which is preliminary data.</text>
</comment>
<reference evidence="2 3" key="1">
    <citation type="submission" date="2010-02" db="EMBL/GenBank/DDBJ databases">
        <authorList>
            <person name="Weinstock G."/>
            <person name="Sodergren E."/>
            <person name="Clifton S."/>
            <person name="Fulton L."/>
            <person name="Fulton B."/>
            <person name="Courtney L."/>
            <person name="Fronick C."/>
            <person name="Harrison M."/>
            <person name="Strong C."/>
            <person name="Farmer C."/>
            <person name="Delahaunty K."/>
            <person name="Markovic C."/>
            <person name="Hall O."/>
            <person name="Minx P."/>
            <person name="Tomlinson C."/>
            <person name="Mitreva M."/>
            <person name="Nelson J."/>
            <person name="Hou S."/>
            <person name="Wollam A."/>
            <person name="Pepin K.H."/>
            <person name="Johnson M."/>
            <person name="Bhonagiri V."/>
            <person name="Zhang X."/>
            <person name="Suruliraj S."/>
            <person name="Warren W."/>
            <person name="Chinwalla A."/>
            <person name="Mardis E.R."/>
            <person name="Wilson R.K."/>
        </authorList>
    </citation>
    <scope>NUCLEOTIDE SEQUENCE [LARGE SCALE GENOMIC DNA]</scope>
    <source>
        <strain evidence="2 3">DSM 2876</strain>
    </source>
</reference>
<dbReference type="EMBL" id="ABWN01000042">
    <property type="protein sequence ID" value="EFF67391.1"/>
    <property type="molecule type" value="Genomic_DNA"/>
</dbReference>
<sequence>MIMRKIKGSVTLFVAMIFLLVITVIMTVITSARIQGAGIMVSTSVSCSLDSVFAGYDNELFDKFGVLLFKGEDKETVISQLNGYLKDNIENTTGLDLYEIELKGIELESLTNITEYGGLLWFEEAVEYEKYAKVINMAADYLNIEDSDEQTEAIQKTLDEMEQISDMSEYIDGRLQEMIALVYGYEINNGRVSINDFKDNYIIQLALKDKIYNDKYRMFCNKFFYMDEQLKKIKIYMADNQYDKAENLKLDFENKLSSIISTIKRLETLLGIVGDCCTEIETRADNVKRYVTEAKDLLGDEITESFCTEMDSLKNYREILKENVCDILTFEKTLETDKAILIEMGSLVRNMSDETDYKYLMELSEGYDCDGLAINIDNFIQRKKGNNLFKSLKKLFSQGILGLVLPEGDTISGRHISQTKLPSTYITGSDKDYYKHDNNTTTLAKDIIYGEYVMDNFNSYTDKKEGTVLNYEVEYIINGEQYDAVNLYETVKKIAAIRSVGNFACIMTDHEKRKQAEELAEITFGWTNVRPLIAAMKYVYLYMWSYAEGLADVKALLSGYKTGLIKTKDKWQVSYTDFLTLNLEIDEDVYKSGLSYEMYLRALLMLKDKTIKSSRTMDLVELWEKANGNKDFSIRNYIYGISGKILYTVKGLNKEYIYSFGQTY</sequence>
<accession>D4S322</accession>
<dbReference type="eggNOG" id="ENOG502ZC8M">
    <property type="taxonomic scope" value="Bacteria"/>
</dbReference>
<evidence type="ECO:0000256" key="1">
    <source>
        <dbReference type="SAM" id="Phobius"/>
    </source>
</evidence>
<evidence type="ECO:0000313" key="3">
    <source>
        <dbReference type="Proteomes" id="UP000006238"/>
    </source>
</evidence>
<keyword evidence="3" id="KW-1185">Reference proteome</keyword>
<organism evidence="2 3">
    <name type="scientific">Eshraghiella crossota DSM 2876</name>
    <dbReference type="NCBI Taxonomy" id="511680"/>
    <lineage>
        <taxon>Bacteria</taxon>
        <taxon>Bacillati</taxon>
        <taxon>Bacillota</taxon>
        <taxon>Clostridia</taxon>
        <taxon>Lachnospirales</taxon>
        <taxon>Lachnospiraceae</taxon>
        <taxon>Eshraghiella</taxon>
    </lineage>
</organism>
<dbReference type="STRING" id="45851.BHV86_01445"/>
<proteinExistence type="predicted"/>
<feature type="transmembrane region" description="Helical" evidence="1">
    <location>
        <begin position="12"/>
        <end position="32"/>
    </location>
</feature>
<keyword evidence="1" id="KW-0812">Transmembrane</keyword>
<protein>
    <submittedName>
        <fullName evidence="2">Uncharacterized protein</fullName>
    </submittedName>
</protein>
<name>D4S322_9FIRM</name>
<dbReference type="InterPro" id="IPR043756">
    <property type="entry name" value="DUF5702"/>
</dbReference>
<dbReference type="AlphaFoldDB" id="D4S322"/>
<dbReference type="HOGENOM" id="CLU_026897_0_0_9"/>
<keyword evidence="1" id="KW-1133">Transmembrane helix</keyword>
<keyword evidence="1" id="KW-0472">Membrane</keyword>
<evidence type="ECO:0000313" key="2">
    <source>
        <dbReference type="EMBL" id="EFF67391.1"/>
    </source>
</evidence>
<gene>
    <name evidence="2" type="ORF">BUTYVIB_02474</name>
</gene>
<dbReference type="Proteomes" id="UP000006238">
    <property type="component" value="Unassembled WGS sequence"/>
</dbReference>
<dbReference type="Pfam" id="PF18960">
    <property type="entry name" value="DUF5702"/>
    <property type="match status" value="1"/>
</dbReference>